<dbReference type="EMBL" id="JAUJFL010000009">
    <property type="protein sequence ID" value="KAK2597861.1"/>
    <property type="molecule type" value="Genomic_DNA"/>
</dbReference>
<gene>
    <name evidence="1" type="ORF">N8I77_012618</name>
</gene>
<sequence>MSGSAKKIAGPKKSSSWFRRVWVDRRRDTVVINMSQPASHVYKRKSIDFLSGLLRSREVHVALDLSWALCFCVVYKDQARELFRDFLHGHKECDFVIVDLQLDVTDEEAASTGLFGYSSTNTSVLVPIEDTCQMSRLFAAQAKFNTIDRLNKWANFTQFRRPANLIDYMKRWEKLGGREMGSVQQGLDFLAGVEVGWQEKEVGELRAQAARAAAIRANIPTLRPVIMVSRLAKRSI</sequence>
<comment type="caution">
    <text evidence="1">The sequence shown here is derived from an EMBL/GenBank/DDBJ whole genome shotgun (WGS) entry which is preliminary data.</text>
</comment>
<accession>A0AAD9S4D4</accession>
<proteinExistence type="predicted"/>
<name>A0AAD9S4D4_PHOAM</name>
<evidence type="ECO:0000313" key="2">
    <source>
        <dbReference type="Proteomes" id="UP001265746"/>
    </source>
</evidence>
<dbReference type="AlphaFoldDB" id="A0AAD9S4D4"/>
<dbReference type="Proteomes" id="UP001265746">
    <property type="component" value="Unassembled WGS sequence"/>
</dbReference>
<keyword evidence="2" id="KW-1185">Reference proteome</keyword>
<reference evidence="1" key="1">
    <citation type="submission" date="2023-06" db="EMBL/GenBank/DDBJ databases">
        <authorList>
            <person name="Noh H."/>
        </authorList>
    </citation>
    <scope>NUCLEOTIDE SEQUENCE</scope>
    <source>
        <strain evidence="1">DUCC20226</strain>
    </source>
</reference>
<organism evidence="1 2">
    <name type="scientific">Phomopsis amygdali</name>
    <name type="common">Fusicoccum amygdali</name>
    <dbReference type="NCBI Taxonomy" id="1214568"/>
    <lineage>
        <taxon>Eukaryota</taxon>
        <taxon>Fungi</taxon>
        <taxon>Dikarya</taxon>
        <taxon>Ascomycota</taxon>
        <taxon>Pezizomycotina</taxon>
        <taxon>Sordariomycetes</taxon>
        <taxon>Sordariomycetidae</taxon>
        <taxon>Diaporthales</taxon>
        <taxon>Diaporthaceae</taxon>
        <taxon>Diaporthe</taxon>
    </lineage>
</organism>
<protein>
    <submittedName>
        <fullName evidence="1">Uncharacterized protein</fullName>
    </submittedName>
</protein>
<evidence type="ECO:0000313" key="1">
    <source>
        <dbReference type="EMBL" id="KAK2597861.1"/>
    </source>
</evidence>